<evidence type="ECO:0000256" key="4">
    <source>
        <dbReference type="ARBA" id="ARBA00022729"/>
    </source>
</evidence>
<organism evidence="6">
    <name type="scientific">hydrothermal vent metagenome</name>
    <dbReference type="NCBI Taxonomy" id="652676"/>
    <lineage>
        <taxon>unclassified sequences</taxon>
        <taxon>metagenomes</taxon>
        <taxon>ecological metagenomes</taxon>
    </lineage>
</organism>
<reference evidence="6" key="1">
    <citation type="submission" date="2018-06" db="EMBL/GenBank/DDBJ databases">
        <authorList>
            <person name="Zhirakovskaya E."/>
        </authorList>
    </citation>
    <scope>NUCLEOTIDE SEQUENCE</scope>
</reference>
<evidence type="ECO:0000256" key="5">
    <source>
        <dbReference type="ARBA" id="ARBA00022801"/>
    </source>
</evidence>
<dbReference type="GO" id="GO:0008239">
    <property type="term" value="F:dipeptidyl-peptidase activity"/>
    <property type="evidence" value="ECO:0007669"/>
    <property type="project" value="InterPro"/>
</dbReference>
<protein>
    <recommendedName>
        <fullName evidence="7">Dipeptidyl-peptidase</fullName>
    </recommendedName>
</protein>
<comment type="similarity">
    <text evidence="1">Belongs to the peptidase S46 family.</text>
</comment>
<dbReference type="AlphaFoldDB" id="A0A3B1CJZ3"/>
<dbReference type="GO" id="GO:0070009">
    <property type="term" value="F:serine-type aminopeptidase activity"/>
    <property type="evidence" value="ECO:0007669"/>
    <property type="project" value="InterPro"/>
</dbReference>
<keyword evidence="5" id="KW-0378">Hydrolase</keyword>
<evidence type="ECO:0000256" key="3">
    <source>
        <dbReference type="ARBA" id="ARBA00022670"/>
    </source>
</evidence>
<keyword evidence="4" id="KW-0732">Signal</keyword>
<dbReference type="PANTHER" id="PTHR38469">
    <property type="entry name" value="PERIPLASMIC PEPTIDASE SUBFAMILY S1B"/>
    <property type="match status" value="1"/>
</dbReference>
<keyword evidence="3" id="KW-0645">Protease</keyword>
<dbReference type="InterPro" id="IPR009003">
    <property type="entry name" value="Peptidase_S1_PA"/>
</dbReference>
<feature type="non-terminal residue" evidence="6">
    <location>
        <position position="1"/>
    </location>
</feature>
<dbReference type="Pfam" id="PF10459">
    <property type="entry name" value="Peptidase_S46"/>
    <property type="match status" value="1"/>
</dbReference>
<proteinExistence type="inferred from homology"/>
<dbReference type="PANTHER" id="PTHR38469:SF1">
    <property type="entry name" value="PERIPLASMIC PEPTIDASE SUBFAMILY S1B"/>
    <property type="match status" value="1"/>
</dbReference>
<dbReference type="InterPro" id="IPR019500">
    <property type="entry name" value="Pep_S46"/>
</dbReference>
<gene>
    <name evidence="6" type="ORF">MNBD_IGNAVI01-797</name>
</gene>
<dbReference type="GO" id="GO:0006508">
    <property type="term" value="P:proteolysis"/>
    <property type="evidence" value="ECO:0007669"/>
    <property type="project" value="UniProtKB-KW"/>
</dbReference>
<evidence type="ECO:0008006" key="7">
    <source>
        <dbReference type="Google" id="ProtNLM"/>
    </source>
</evidence>
<dbReference type="EMBL" id="UOGD01000130">
    <property type="protein sequence ID" value="VAX19175.1"/>
    <property type="molecule type" value="Genomic_DNA"/>
</dbReference>
<evidence type="ECO:0000256" key="1">
    <source>
        <dbReference type="ARBA" id="ARBA00010491"/>
    </source>
</evidence>
<sequence length="638" mass="73261">ALQFGGGCSAAFVSEDGLIMTNHHCGRNQLTSIQDEGENWLKDGFYAEDLEDERPVPNLYVDQLISITDVTDEVKTAMDKGESDDEKIAIRDSVKSELIKKYEEENGLTCKIITLYNGGKYSLYAYKRYNDIRLVMAPDFQIAATGWDWDNFTYPRYELDFMFYRAYDEDGDPIRSKDHFTWSEKGAEEGEPIFVIGRPGHTDRLLSVANLEYLRDVIFTQRLKYYEEIYQVYFEIFKAHPERESELLNKVMGYGNGRKSYAGRLYGLRNQYLMKKKYDFEKDLIQKVKSDSLFNQKYGHLWESIQNVIDELRNTADEYYGYMPPRYSASKYFKVAQNVITYAEEMKKPEDERDELYKEDVIEDTRKSMFPDKFDKELNYKLLRAHANVATSNLGKDNKYLKELYGGKTGEEAAEYVLSRSLITSKDDVAALLKKTPDEILNCDDPFISFLVNTHDIYTKLNSQRAEAQNTLTILNQELGEVIFKVYGSAIPPDATSSLRIADGVIKGYEYNGTIAPGKTTFFGLWDRYYSFGQKTYPWGLHERWQKVPDELNLSIPIGFASTNDIVGGNSGSSVINKNLEVVGLVHDGNLESLAGHFIYDPENNRAVASDSWGLIEALKYIYKTDRLVEELLNGKLN</sequence>
<dbReference type="SUPFAM" id="SSF50494">
    <property type="entry name" value="Trypsin-like serine proteases"/>
    <property type="match status" value="1"/>
</dbReference>
<evidence type="ECO:0000313" key="6">
    <source>
        <dbReference type="EMBL" id="VAX19175.1"/>
    </source>
</evidence>
<evidence type="ECO:0000256" key="2">
    <source>
        <dbReference type="ARBA" id="ARBA00022438"/>
    </source>
</evidence>
<accession>A0A3B1CJZ3</accession>
<keyword evidence="2" id="KW-0031">Aminopeptidase</keyword>
<name>A0A3B1CJZ3_9ZZZZ</name>